<sequence length="235" mass="24564">MKTTTLISGALVAVSHICSAIAITHTEAHKVSHVVRAGLQQPSQVPTLNAFRSQGCFKSKGNMTMEMNGLDVSSGSCNTKCAKDKYFVIALQGSMCYCGYAYPPLDDLAHDSDCSFACPAYGKEACGGLGQPGFYSIWNTGVNTADPTTGTSAATSQTQTPTETPPPEKDDGPSVAGIVAGTVAGVAVIAGIVGGCFFLVRRRRNAEIEEEHRRNAAVNAFINGSKPPLRTAASQ</sequence>
<feature type="transmembrane region" description="Helical" evidence="2">
    <location>
        <begin position="175"/>
        <end position="200"/>
    </location>
</feature>
<evidence type="ECO:0000313" key="5">
    <source>
        <dbReference type="EMBL" id="KAK5995525.1"/>
    </source>
</evidence>
<keyword evidence="2" id="KW-0472">Membrane</keyword>
<dbReference type="SMART" id="SM00321">
    <property type="entry name" value="WSC"/>
    <property type="match status" value="1"/>
</dbReference>
<evidence type="ECO:0000313" key="6">
    <source>
        <dbReference type="Proteomes" id="UP001338125"/>
    </source>
</evidence>
<feature type="chain" id="PRO_5046261905" description="WSC domain-containing protein" evidence="3">
    <location>
        <begin position="21"/>
        <end position="235"/>
    </location>
</feature>
<gene>
    <name evidence="5" type="ORF">PT974_03934</name>
</gene>
<accession>A0ABR0SUU6</accession>
<dbReference type="Proteomes" id="UP001338125">
    <property type="component" value="Unassembled WGS sequence"/>
</dbReference>
<feature type="signal peptide" evidence="3">
    <location>
        <begin position="1"/>
        <end position="20"/>
    </location>
</feature>
<feature type="domain" description="WSC" evidence="4">
    <location>
        <begin position="50"/>
        <end position="138"/>
    </location>
</feature>
<dbReference type="Pfam" id="PF01822">
    <property type="entry name" value="WSC"/>
    <property type="match status" value="1"/>
</dbReference>
<name>A0ABR0SUU6_9HYPO</name>
<dbReference type="EMBL" id="JAVFKD010000004">
    <property type="protein sequence ID" value="KAK5995525.1"/>
    <property type="molecule type" value="Genomic_DNA"/>
</dbReference>
<protein>
    <recommendedName>
        <fullName evidence="4">WSC domain-containing protein</fullName>
    </recommendedName>
</protein>
<dbReference type="PROSITE" id="PS51212">
    <property type="entry name" value="WSC"/>
    <property type="match status" value="1"/>
</dbReference>
<evidence type="ECO:0000256" key="2">
    <source>
        <dbReference type="SAM" id="Phobius"/>
    </source>
</evidence>
<organism evidence="5 6">
    <name type="scientific">Cladobotryum mycophilum</name>
    <dbReference type="NCBI Taxonomy" id="491253"/>
    <lineage>
        <taxon>Eukaryota</taxon>
        <taxon>Fungi</taxon>
        <taxon>Dikarya</taxon>
        <taxon>Ascomycota</taxon>
        <taxon>Pezizomycotina</taxon>
        <taxon>Sordariomycetes</taxon>
        <taxon>Hypocreomycetidae</taxon>
        <taxon>Hypocreales</taxon>
        <taxon>Hypocreaceae</taxon>
        <taxon>Cladobotryum</taxon>
    </lineage>
</organism>
<keyword evidence="2" id="KW-0812">Transmembrane</keyword>
<reference evidence="5 6" key="1">
    <citation type="submission" date="2024-01" db="EMBL/GenBank/DDBJ databases">
        <title>Complete genome of Cladobotryum mycophilum ATHUM6906.</title>
        <authorList>
            <person name="Christinaki A.C."/>
            <person name="Myridakis A.I."/>
            <person name="Kouvelis V.N."/>
        </authorList>
    </citation>
    <scope>NUCLEOTIDE SEQUENCE [LARGE SCALE GENOMIC DNA]</scope>
    <source>
        <strain evidence="5 6">ATHUM6906</strain>
    </source>
</reference>
<keyword evidence="6" id="KW-1185">Reference proteome</keyword>
<evidence type="ECO:0000256" key="3">
    <source>
        <dbReference type="SAM" id="SignalP"/>
    </source>
</evidence>
<evidence type="ECO:0000259" key="4">
    <source>
        <dbReference type="PROSITE" id="PS51212"/>
    </source>
</evidence>
<dbReference type="InterPro" id="IPR002889">
    <property type="entry name" value="WSC_carb-bd"/>
</dbReference>
<comment type="caution">
    <text evidence="5">The sequence shown here is derived from an EMBL/GenBank/DDBJ whole genome shotgun (WGS) entry which is preliminary data.</text>
</comment>
<dbReference type="CDD" id="cd12087">
    <property type="entry name" value="TM_EGFR-like"/>
    <property type="match status" value="1"/>
</dbReference>
<feature type="compositionally biased region" description="Low complexity" evidence="1">
    <location>
        <begin position="147"/>
        <end position="162"/>
    </location>
</feature>
<proteinExistence type="predicted"/>
<evidence type="ECO:0000256" key="1">
    <source>
        <dbReference type="SAM" id="MobiDB-lite"/>
    </source>
</evidence>
<feature type="region of interest" description="Disordered" evidence="1">
    <location>
        <begin position="146"/>
        <end position="175"/>
    </location>
</feature>
<keyword evidence="2" id="KW-1133">Transmembrane helix</keyword>
<keyword evidence="3" id="KW-0732">Signal</keyword>